<evidence type="ECO:0000313" key="3">
    <source>
        <dbReference type="Proteomes" id="UP000222310"/>
    </source>
</evidence>
<reference evidence="2 3" key="1">
    <citation type="submission" date="2015-02" db="EMBL/GenBank/DDBJ databases">
        <title>Nostoc linckia genome annotation.</title>
        <authorList>
            <person name="Zhou Z."/>
        </authorList>
    </citation>
    <scope>NUCLEOTIDE SEQUENCE [LARGE SCALE GENOMIC DNA]</scope>
    <source>
        <strain evidence="3">z8</strain>
    </source>
</reference>
<sequence>MSRPQLNIKFDGEGEKELLEAVKARAQDERISLKEFVLDALKNRLTVPLLVQSTQAKPTISKVEVDELKRRIANNQIGLMGEIRKDRDQIATLAAAIALIESRLDVLDPPGEDSQARQSRHGCEEDCEPGNRAWDTA</sequence>
<dbReference type="GeneID" id="57092441"/>
<evidence type="ECO:0000256" key="1">
    <source>
        <dbReference type="SAM" id="MobiDB-lite"/>
    </source>
</evidence>
<proteinExistence type="predicted"/>
<organism evidence="2 3">
    <name type="scientific">Nostoc linckia z8</name>
    <dbReference type="NCBI Taxonomy" id="1628746"/>
    <lineage>
        <taxon>Bacteria</taxon>
        <taxon>Bacillati</taxon>
        <taxon>Cyanobacteriota</taxon>
        <taxon>Cyanophyceae</taxon>
        <taxon>Nostocales</taxon>
        <taxon>Nostocaceae</taxon>
        <taxon>Nostoc</taxon>
    </lineage>
</organism>
<comment type="caution">
    <text evidence="2">The sequence shown here is derived from an EMBL/GenBank/DDBJ whole genome shotgun (WGS) entry which is preliminary data.</text>
</comment>
<feature type="region of interest" description="Disordered" evidence="1">
    <location>
        <begin position="108"/>
        <end position="137"/>
    </location>
</feature>
<dbReference type="AlphaFoldDB" id="A0A9Q5ZBU2"/>
<accession>A0A9Q5ZBU2</accession>
<dbReference type="Proteomes" id="UP000222310">
    <property type="component" value="Unassembled WGS sequence"/>
</dbReference>
<name>A0A9Q5ZBU2_NOSLI</name>
<dbReference type="EMBL" id="LAHD01000042">
    <property type="protein sequence ID" value="PHK03153.1"/>
    <property type="molecule type" value="Genomic_DNA"/>
</dbReference>
<dbReference type="RefSeq" id="WP_099068937.1">
    <property type="nucleotide sequence ID" value="NZ_LAHD01000042.1"/>
</dbReference>
<gene>
    <name evidence="2" type="ORF">VF08_16255</name>
</gene>
<evidence type="ECO:0000313" key="2">
    <source>
        <dbReference type="EMBL" id="PHK03153.1"/>
    </source>
</evidence>
<protein>
    <submittedName>
        <fullName evidence="2">Uncharacterized protein</fullName>
    </submittedName>
</protein>